<dbReference type="OrthoDB" id="207378at2759"/>
<dbReference type="InterPro" id="IPR050879">
    <property type="entry name" value="Acyltransferase_3"/>
</dbReference>
<accession>A0A9W6U5A4</accession>
<keyword evidence="4" id="KW-1185">Reference proteome</keyword>
<proteinExistence type="predicted"/>
<evidence type="ECO:0000313" key="3">
    <source>
        <dbReference type="EMBL" id="GMF26606.1"/>
    </source>
</evidence>
<dbReference type="AlphaFoldDB" id="A0A9W6U5A4"/>
<dbReference type="PANTHER" id="PTHR23028:SF53">
    <property type="entry name" value="ACYL_TRANSF_3 DOMAIN-CONTAINING PROTEIN"/>
    <property type="match status" value="1"/>
</dbReference>
<dbReference type="Proteomes" id="UP001165083">
    <property type="component" value="Unassembled WGS sequence"/>
</dbReference>
<name>A0A9W6U5A4_9STRA</name>
<organism evidence="3 4">
    <name type="scientific">Phytophthora lilii</name>
    <dbReference type="NCBI Taxonomy" id="2077276"/>
    <lineage>
        <taxon>Eukaryota</taxon>
        <taxon>Sar</taxon>
        <taxon>Stramenopiles</taxon>
        <taxon>Oomycota</taxon>
        <taxon>Peronosporomycetes</taxon>
        <taxon>Peronosporales</taxon>
        <taxon>Peronosporaceae</taxon>
        <taxon>Phytophthora</taxon>
    </lineage>
</organism>
<keyword evidence="1" id="KW-0472">Membrane</keyword>
<dbReference type="EMBL" id="BSXW01000617">
    <property type="protein sequence ID" value="GMF26606.1"/>
    <property type="molecule type" value="Genomic_DNA"/>
</dbReference>
<feature type="transmembrane region" description="Helical" evidence="1">
    <location>
        <begin position="218"/>
        <end position="239"/>
    </location>
</feature>
<reference evidence="3" key="1">
    <citation type="submission" date="2023-04" db="EMBL/GenBank/DDBJ databases">
        <title>Phytophthora lilii NBRC 32176.</title>
        <authorList>
            <person name="Ichikawa N."/>
            <person name="Sato H."/>
            <person name="Tonouchi N."/>
        </authorList>
    </citation>
    <scope>NUCLEOTIDE SEQUENCE</scope>
    <source>
        <strain evidence="3">NBRC 32176</strain>
    </source>
</reference>
<dbReference type="GO" id="GO:0016747">
    <property type="term" value="F:acyltransferase activity, transferring groups other than amino-acyl groups"/>
    <property type="evidence" value="ECO:0007669"/>
    <property type="project" value="InterPro"/>
</dbReference>
<feature type="domain" description="Acyltransferase 3" evidence="2">
    <location>
        <begin position="99"/>
        <end position="237"/>
    </location>
</feature>
<sequence>MHRPRRSNEDLPPNPTDTAMASLECGERVEKSDPNAHCRSTTLHEFEVISVCLPHRHLHSESTLVVIEGGINTAKDKEALLQDGEFEVKREPSGRVKLKSLNGLRGLASLFIVHHHAGYLLDATLGPSSVDAFFVLSAFLLTNPNTRLITCKESASKWIIVLLDYFVKRIMRVYPLFAVVAVVLTCLPKDARTHYYNLAHENIRHWSLWKILTLKKRYYLLWTRPIEITYYFMIPVFWLG</sequence>
<dbReference type="GO" id="GO:0000271">
    <property type="term" value="P:polysaccharide biosynthetic process"/>
    <property type="evidence" value="ECO:0007669"/>
    <property type="project" value="TreeGrafter"/>
</dbReference>
<keyword evidence="1" id="KW-1133">Transmembrane helix</keyword>
<protein>
    <submittedName>
        <fullName evidence="3">Unnamed protein product</fullName>
    </submittedName>
</protein>
<dbReference type="InterPro" id="IPR002656">
    <property type="entry name" value="Acyl_transf_3_dom"/>
</dbReference>
<evidence type="ECO:0000259" key="2">
    <source>
        <dbReference type="Pfam" id="PF01757"/>
    </source>
</evidence>
<comment type="caution">
    <text evidence="3">The sequence shown here is derived from an EMBL/GenBank/DDBJ whole genome shotgun (WGS) entry which is preliminary data.</text>
</comment>
<dbReference type="GO" id="GO:0016020">
    <property type="term" value="C:membrane"/>
    <property type="evidence" value="ECO:0007669"/>
    <property type="project" value="TreeGrafter"/>
</dbReference>
<dbReference type="PANTHER" id="PTHR23028">
    <property type="entry name" value="ACETYLTRANSFERASE"/>
    <property type="match status" value="1"/>
</dbReference>
<evidence type="ECO:0000313" key="4">
    <source>
        <dbReference type="Proteomes" id="UP001165083"/>
    </source>
</evidence>
<gene>
    <name evidence="3" type="ORF">Plil01_001106600</name>
</gene>
<keyword evidence="1" id="KW-0812">Transmembrane</keyword>
<evidence type="ECO:0000256" key="1">
    <source>
        <dbReference type="SAM" id="Phobius"/>
    </source>
</evidence>
<dbReference type="Pfam" id="PF01757">
    <property type="entry name" value="Acyl_transf_3"/>
    <property type="match status" value="1"/>
</dbReference>